<accession>K4JR68</accession>
<evidence type="ECO:0000313" key="2">
    <source>
        <dbReference type="Proteomes" id="UP000000461"/>
    </source>
</evidence>
<gene>
    <name evidence="1" type="ORF">CcrRogue_gp303</name>
</gene>
<dbReference type="KEGG" id="vg:13996084"/>
<name>K4JR68_9CAUD</name>
<proteinExistence type="predicted"/>
<reference evidence="1 2" key="1">
    <citation type="journal article" date="2012" name="BMC Genomics">
        <title>The Caulobacter crescentus phage phiCbK: genomics of a canonical phage.</title>
        <authorList>
            <person name="Gill J.J."/>
            <person name="Berry J.D."/>
            <person name="Russell W.K."/>
            <person name="Lessor L."/>
            <person name="Escobar Garcia D.A."/>
            <person name="Hernandez D."/>
            <person name="Kane A."/>
            <person name="Keene J."/>
            <person name="Maddox M."/>
            <person name="Martin R."/>
            <person name="Mohan S."/>
            <person name="Thorn A.M."/>
            <person name="Russell D.H."/>
            <person name="Young R."/>
        </authorList>
    </citation>
    <scope>NUCLEOTIDE SEQUENCE [LARGE SCALE GENOMIC DNA]</scope>
</reference>
<organism evidence="1 2">
    <name type="scientific">Caulobacter phage CcrRogue</name>
    <dbReference type="NCBI Taxonomy" id="2927986"/>
    <lineage>
        <taxon>Viruses</taxon>
        <taxon>Duplodnaviria</taxon>
        <taxon>Heunggongvirae</taxon>
        <taxon>Uroviricota</taxon>
        <taxon>Caudoviricetes</taxon>
        <taxon>Jeanschmidtviridae</taxon>
        <taxon>Poindextervirus</taxon>
        <taxon>Poindextervirus rogue</taxon>
    </lineage>
</organism>
<protein>
    <submittedName>
        <fullName evidence="1">Uncharacterized protein</fullName>
    </submittedName>
</protein>
<dbReference type="OrthoDB" id="32994at10239"/>
<evidence type="ECO:0000313" key="1">
    <source>
        <dbReference type="EMBL" id="AFU86785.1"/>
    </source>
</evidence>
<keyword evidence="2" id="KW-1185">Reference proteome</keyword>
<sequence length="218" mass="23640">MTSYVTNDSDGRAYVVSSRGVIRNGTTVVIVAKDNRDIDGLIGVLAVERDRETVTVQAGCRHIQVEPGMVSELKMGQRIGDPEANEHLAHIAEMVGEGDDVGAAWESVQAIITERDTLKAAIDTALVQISGGLCYFTADAKHAQLKDAEKTLERALNGGQAPIEKRLYAEEPGDDWSLELHVFHAANNPNLPAATRELLKTLWKAYCALEQRCEGAAT</sequence>
<dbReference type="EMBL" id="JX100814">
    <property type="protein sequence ID" value="AFU86785.1"/>
    <property type="molecule type" value="Genomic_DNA"/>
</dbReference>
<dbReference type="Proteomes" id="UP000000461">
    <property type="component" value="Segment"/>
</dbReference>